<reference evidence="1" key="1">
    <citation type="journal article" date="2022" name="bioRxiv">
        <title>Population genetic analysis of Ophidiomyces ophidiicola, the causative agent of snake fungal disease, indicates recent introductions to the USA.</title>
        <authorList>
            <person name="Ladner J.T."/>
            <person name="Palmer J.M."/>
            <person name="Ettinger C.L."/>
            <person name="Stajich J.E."/>
            <person name="Farrell T.M."/>
            <person name="Glorioso B.M."/>
            <person name="Lawson B."/>
            <person name="Price S.J."/>
            <person name="Stengle A.G."/>
            <person name="Grear D.A."/>
            <person name="Lorch J.M."/>
        </authorList>
    </citation>
    <scope>NUCLEOTIDE SEQUENCE</scope>
    <source>
        <strain evidence="1">NWHC 24266-5</strain>
    </source>
</reference>
<sequence length="197" mass="21939">MRVSERVAPKRPAGDQLEHEQPLAKRFGRLRIGHPLSAAVQSVATTATGRTDLLPQARRMEDDGMQVDDTKTRVYINDLESEIAEIEATERLQHVEFLPEIEKTLMAIPKSVLNYKSETEPVRDRIPCALNILDGDNSSTQLRIGDTPLQKNSHEDRRKATSTLPTIDAQHPHEISADSGSNGVSCQDDFDAMDIDD</sequence>
<comment type="caution">
    <text evidence="1">The sequence shown here is derived from an EMBL/GenBank/DDBJ whole genome shotgun (WGS) entry which is preliminary data.</text>
</comment>
<name>A0ACB8UXJ6_9EURO</name>
<accession>A0ACB8UXJ6</accession>
<evidence type="ECO:0000313" key="1">
    <source>
        <dbReference type="EMBL" id="KAI2387645.1"/>
    </source>
</evidence>
<organism evidence="1">
    <name type="scientific">Ophidiomyces ophidiicola</name>
    <dbReference type="NCBI Taxonomy" id="1387563"/>
    <lineage>
        <taxon>Eukaryota</taxon>
        <taxon>Fungi</taxon>
        <taxon>Dikarya</taxon>
        <taxon>Ascomycota</taxon>
        <taxon>Pezizomycotina</taxon>
        <taxon>Eurotiomycetes</taxon>
        <taxon>Eurotiomycetidae</taxon>
        <taxon>Onygenales</taxon>
        <taxon>Onygenaceae</taxon>
        <taxon>Ophidiomyces</taxon>
    </lineage>
</organism>
<dbReference type="EMBL" id="JALBCA010000037">
    <property type="protein sequence ID" value="KAI2387645.1"/>
    <property type="molecule type" value="Genomic_DNA"/>
</dbReference>
<protein>
    <submittedName>
        <fullName evidence="1">Uncharacterized protein</fullName>
    </submittedName>
</protein>
<proteinExistence type="predicted"/>
<gene>
    <name evidence="1" type="ORF">LOY88_002975</name>
</gene>